<dbReference type="OrthoDB" id="9996331at2759"/>
<dbReference type="EMBL" id="BGPR01009975">
    <property type="protein sequence ID" value="GBN43491.1"/>
    <property type="molecule type" value="Genomic_DNA"/>
</dbReference>
<accession>A0A4Y2NVY4</accession>
<reference evidence="1 2" key="1">
    <citation type="journal article" date="2019" name="Sci. Rep.">
        <title>Orb-weaving spider Araneus ventricosus genome elucidates the spidroin gene catalogue.</title>
        <authorList>
            <person name="Kono N."/>
            <person name="Nakamura H."/>
            <person name="Ohtoshi R."/>
            <person name="Moran D.A.P."/>
            <person name="Shinohara A."/>
            <person name="Yoshida Y."/>
            <person name="Fujiwara M."/>
            <person name="Mori M."/>
            <person name="Tomita M."/>
            <person name="Arakawa K."/>
        </authorList>
    </citation>
    <scope>NUCLEOTIDE SEQUENCE [LARGE SCALE GENOMIC DNA]</scope>
</reference>
<dbReference type="Proteomes" id="UP000499080">
    <property type="component" value="Unassembled WGS sequence"/>
</dbReference>
<dbReference type="InterPro" id="IPR036397">
    <property type="entry name" value="RNaseH_sf"/>
</dbReference>
<name>A0A4Y2NVY4_ARAVE</name>
<organism evidence="1 2">
    <name type="scientific">Araneus ventricosus</name>
    <name type="common">Orbweaver spider</name>
    <name type="synonym">Epeira ventricosa</name>
    <dbReference type="NCBI Taxonomy" id="182803"/>
    <lineage>
        <taxon>Eukaryota</taxon>
        <taxon>Metazoa</taxon>
        <taxon>Ecdysozoa</taxon>
        <taxon>Arthropoda</taxon>
        <taxon>Chelicerata</taxon>
        <taxon>Arachnida</taxon>
        <taxon>Araneae</taxon>
        <taxon>Araneomorphae</taxon>
        <taxon>Entelegynae</taxon>
        <taxon>Araneoidea</taxon>
        <taxon>Araneidae</taxon>
        <taxon>Araneus</taxon>
    </lineage>
</organism>
<dbReference type="GO" id="GO:0003676">
    <property type="term" value="F:nucleic acid binding"/>
    <property type="evidence" value="ECO:0007669"/>
    <property type="project" value="InterPro"/>
</dbReference>
<evidence type="ECO:0000313" key="1">
    <source>
        <dbReference type="EMBL" id="GBN43491.1"/>
    </source>
</evidence>
<evidence type="ECO:0000313" key="2">
    <source>
        <dbReference type="Proteomes" id="UP000499080"/>
    </source>
</evidence>
<dbReference type="Gene3D" id="3.30.420.10">
    <property type="entry name" value="Ribonuclease H-like superfamily/Ribonuclease H"/>
    <property type="match status" value="1"/>
</dbReference>
<sequence length="169" mass="19224">MLVSNAVGNHLPRVPEFYHGKSVFLTGAAGFVGSNQKIAQTTLARGSRLPNDNSSGWWRWNYGLKYFGPLGICGHNSEQHSLPQHRFRSHALVYGYNVPLWRRSMEHMRGEIQRSLRSLETQLSNMIELRAGIMSAWANIPQQCYQKLVESMPRRISALIRAKAGPTRY</sequence>
<comment type="caution">
    <text evidence="1">The sequence shown here is derived from an EMBL/GenBank/DDBJ whole genome shotgun (WGS) entry which is preliminary data.</text>
</comment>
<dbReference type="AlphaFoldDB" id="A0A4Y2NVY4"/>
<gene>
    <name evidence="1" type="ORF">AVEN_259544_1</name>
</gene>
<protein>
    <submittedName>
        <fullName evidence="1">Uncharacterized protein</fullName>
    </submittedName>
</protein>
<proteinExistence type="predicted"/>
<keyword evidence="2" id="KW-1185">Reference proteome</keyword>